<dbReference type="Proteomes" id="UP000449969">
    <property type="component" value="Unassembled WGS sequence"/>
</dbReference>
<keyword evidence="2" id="KW-1185">Reference proteome</keyword>
<dbReference type="RefSeq" id="WP_157329580.1">
    <property type="nucleotide sequence ID" value="NZ_JANADL010000001.1"/>
</dbReference>
<evidence type="ECO:0000313" key="2">
    <source>
        <dbReference type="Proteomes" id="UP000449969"/>
    </source>
</evidence>
<dbReference type="EMBL" id="WQNE01000007">
    <property type="protein sequence ID" value="MVT73609.1"/>
    <property type="molecule type" value="Genomic_DNA"/>
</dbReference>
<evidence type="ECO:0000313" key="1">
    <source>
        <dbReference type="EMBL" id="MVT73609.1"/>
    </source>
</evidence>
<sequence length="107" mass="11644">MKRAAIVKVRSSRWRHERHAAVSLPAASSLALDAETLVYEPTRTKNLAEVTTKPDVATQWRQRRGSVTPAPIFESGTASLVPKNVDKQDTIAAPIDDARTVIIVGGK</sequence>
<dbReference type="AlphaFoldDB" id="A0A844TAV4"/>
<dbReference type="OrthoDB" id="9861885at2"/>
<name>A0A844TAV4_9BRAD</name>
<organism evidence="1 2">
    <name type="scientific">Bradyrhizobium cajani</name>
    <dbReference type="NCBI Taxonomy" id="1928661"/>
    <lineage>
        <taxon>Bacteria</taxon>
        <taxon>Pseudomonadati</taxon>
        <taxon>Pseudomonadota</taxon>
        <taxon>Alphaproteobacteria</taxon>
        <taxon>Hyphomicrobiales</taxon>
        <taxon>Nitrobacteraceae</taxon>
        <taxon>Bradyrhizobium</taxon>
    </lineage>
</organism>
<comment type="caution">
    <text evidence="1">The sequence shown here is derived from an EMBL/GenBank/DDBJ whole genome shotgun (WGS) entry which is preliminary data.</text>
</comment>
<proteinExistence type="predicted"/>
<gene>
    <name evidence="1" type="ORF">GPL20_11085</name>
</gene>
<reference evidence="1 2" key="1">
    <citation type="submission" date="2019-12" db="EMBL/GenBank/DDBJ databases">
        <title>Draft genome sequences Bradyrhizobium cajani AMBPC1010, Bradyrhizobium pachyrhizi AMBPC1040 and Bradyrhizobium yuanmingense ALSPC3051, three plant growth promoting strains isolated from nodules of Cajanus cajan L. in Dominican Republic.</title>
        <authorList>
            <person name="Flores-Felix J.D."/>
            <person name="Araujo J."/>
            <person name="Diaz-Alcantara C."/>
            <person name="Gonzalez-Andres F."/>
            <person name="Velazquez E."/>
        </authorList>
    </citation>
    <scope>NUCLEOTIDE SEQUENCE [LARGE SCALE GENOMIC DNA]</scope>
    <source>
        <strain evidence="1 2">1010</strain>
    </source>
</reference>
<protein>
    <submittedName>
        <fullName evidence="1">Uncharacterized protein</fullName>
    </submittedName>
</protein>
<accession>A0A844TAV4</accession>